<dbReference type="AlphaFoldDB" id="A0AAU7LWM6"/>
<dbReference type="PANTHER" id="PTHR22946">
    <property type="entry name" value="DIENELACTONE HYDROLASE DOMAIN-CONTAINING PROTEIN-RELATED"/>
    <property type="match status" value="1"/>
</dbReference>
<dbReference type="EMBL" id="CP157675">
    <property type="protein sequence ID" value="XBP72009.1"/>
    <property type="molecule type" value="Genomic_DNA"/>
</dbReference>
<name>A0AAU7LWM6_9BURK</name>
<reference evidence="2" key="1">
    <citation type="submission" date="2024-05" db="EMBL/GenBank/DDBJ databases">
        <authorList>
            <person name="Bunk B."/>
            <person name="Swiderski J."/>
            <person name="Sproer C."/>
            <person name="Thiel V."/>
        </authorList>
    </citation>
    <scope>NUCLEOTIDE SEQUENCE</scope>
    <source>
        <strain evidence="2">DSM 17735</strain>
    </source>
</reference>
<dbReference type="InterPro" id="IPR029058">
    <property type="entry name" value="AB_hydrolase_fold"/>
</dbReference>
<feature type="domain" description="Dienelactone hydrolase" evidence="1">
    <location>
        <begin position="42"/>
        <end position="211"/>
    </location>
</feature>
<dbReference type="SUPFAM" id="SSF53474">
    <property type="entry name" value="alpha/beta-Hydrolases"/>
    <property type="match status" value="1"/>
</dbReference>
<dbReference type="RefSeq" id="WP_349281339.1">
    <property type="nucleotide sequence ID" value="NZ_CP157675.1"/>
</dbReference>
<accession>A0AAU7LWM6</accession>
<keyword evidence="2" id="KW-0378">Hydrolase</keyword>
<evidence type="ECO:0000259" key="1">
    <source>
        <dbReference type="Pfam" id="PF01738"/>
    </source>
</evidence>
<dbReference type="InterPro" id="IPR002925">
    <property type="entry name" value="Dienelactn_hydro"/>
</dbReference>
<proteinExistence type="predicted"/>
<dbReference type="Pfam" id="PF01738">
    <property type="entry name" value="DLH"/>
    <property type="match status" value="1"/>
</dbReference>
<gene>
    <name evidence="2" type="ORF">ABLV49_09510</name>
</gene>
<sequence>MNTPGQAPVSREVRIPCGDAWLYGDLTRPADAAGLVLFVHGSGSGRHSARNRLVAHKLQQAGMATLLFDLLTAQEEQIDLHTREHRFDIALLTGRLQDATTWAMAQPELQHLPIGYFGASTGSAAAIIAAARLGKQIAAVVSRGGRPDLAGPVALAAVSAPTLLIVGGADHGVVELNEQSFAHLSCDKRLVIVQGATHLFEEKGALEEVAELAASWLKAHLAGQKPSSPTPEKTD</sequence>
<organism evidence="2">
    <name type="scientific">Polaromonas hydrogenivorans</name>
    <dbReference type="NCBI Taxonomy" id="335476"/>
    <lineage>
        <taxon>Bacteria</taxon>
        <taxon>Pseudomonadati</taxon>
        <taxon>Pseudomonadota</taxon>
        <taxon>Betaproteobacteria</taxon>
        <taxon>Burkholderiales</taxon>
        <taxon>Comamonadaceae</taxon>
        <taxon>Polaromonas</taxon>
    </lineage>
</organism>
<evidence type="ECO:0000313" key="2">
    <source>
        <dbReference type="EMBL" id="XBP72009.1"/>
    </source>
</evidence>
<dbReference type="Gene3D" id="3.40.50.1820">
    <property type="entry name" value="alpha/beta hydrolase"/>
    <property type="match status" value="1"/>
</dbReference>
<dbReference type="GO" id="GO:0016787">
    <property type="term" value="F:hydrolase activity"/>
    <property type="evidence" value="ECO:0007669"/>
    <property type="project" value="UniProtKB-KW"/>
</dbReference>
<protein>
    <submittedName>
        <fullName evidence="2">Dienelactone hydrolase family protein</fullName>
    </submittedName>
</protein>
<dbReference type="InterPro" id="IPR050261">
    <property type="entry name" value="FrsA_esterase"/>
</dbReference>